<organism evidence="1 2">
    <name type="scientific">Ephemerocybe angulata</name>
    <dbReference type="NCBI Taxonomy" id="980116"/>
    <lineage>
        <taxon>Eukaryota</taxon>
        <taxon>Fungi</taxon>
        <taxon>Dikarya</taxon>
        <taxon>Basidiomycota</taxon>
        <taxon>Agaricomycotina</taxon>
        <taxon>Agaricomycetes</taxon>
        <taxon>Agaricomycetidae</taxon>
        <taxon>Agaricales</taxon>
        <taxon>Agaricineae</taxon>
        <taxon>Psathyrellaceae</taxon>
        <taxon>Ephemerocybe</taxon>
    </lineage>
</organism>
<dbReference type="EMBL" id="JACGCI010000025">
    <property type="protein sequence ID" value="KAF6756592.1"/>
    <property type="molecule type" value="Genomic_DNA"/>
</dbReference>
<accession>A0A8H6I296</accession>
<dbReference type="Pfam" id="PF14273">
    <property type="entry name" value="DUF4360"/>
    <property type="match status" value="1"/>
</dbReference>
<proteinExistence type="predicted"/>
<dbReference type="InterPro" id="IPR025649">
    <property type="entry name" value="DUF4360"/>
</dbReference>
<gene>
    <name evidence="1" type="ORF">DFP72DRAFT_1066487</name>
</gene>
<evidence type="ECO:0000313" key="2">
    <source>
        <dbReference type="Proteomes" id="UP000521943"/>
    </source>
</evidence>
<reference evidence="1 2" key="1">
    <citation type="submission" date="2020-07" db="EMBL/GenBank/DDBJ databases">
        <title>Comparative genomics of pyrophilous fungi reveals a link between fire events and developmental genes.</title>
        <authorList>
            <consortium name="DOE Joint Genome Institute"/>
            <person name="Steindorff A.S."/>
            <person name="Carver A."/>
            <person name="Calhoun S."/>
            <person name="Stillman K."/>
            <person name="Liu H."/>
            <person name="Lipzen A."/>
            <person name="Pangilinan J."/>
            <person name="Labutti K."/>
            <person name="Bruns T.D."/>
            <person name="Grigoriev I.V."/>
        </authorList>
    </citation>
    <scope>NUCLEOTIDE SEQUENCE [LARGE SCALE GENOMIC DNA]</scope>
    <source>
        <strain evidence="1 2">CBS 144469</strain>
    </source>
</reference>
<sequence>MKKKWHVLWYRMPHRNGQILYQWSEFPNNLGATTHALPAAQSSTFTSTYSNFNVYSGLRLPNPSIKECTLSLAATVPPGFTVGLTRVDTRSTTKLSGATGSTSTVYSFSGGAQKSACGQDTVLTFTTNATLTASSPSDSGMIKVDGFDTALTFSKC</sequence>
<dbReference type="AlphaFoldDB" id="A0A8H6I296"/>
<dbReference type="OrthoDB" id="10366502at2759"/>
<keyword evidence="2" id="KW-1185">Reference proteome</keyword>
<name>A0A8H6I296_9AGAR</name>
<dbReference type="Proteomes" id="UP000521943">
    <property type="component" value="Unassembled WGS sequence"/>
</dbReference>
<protein>
    <submittedName>
        <fullName evidence="1">Uncharacterized protein</fullName>
    </submittedName>
</protein>
<comment type="caution">
    <text evidence="1">The sequence shown here is derived from an EMBL/GenBank/DDBJ whole genome shotgun (WGS) entry which is preliminary data.</text>
</comment>
<evidence type="ECO:0000313" key="1">
    <source>
        <dbReference type="EMBL" id="KAF6756592.1"/>
    </source>
</evidence>